<accession>A0AAF0AJW8</accession>
<dbReference type="PIRSF" id="PIRSF037208">
    <property type="entry name" value="ATE_pro_prd"/>
    <property type="match status" value="1"/>
</dbReference>
<evidence type="ECO:0000256" key="2">
    <source>
        <dbReference type="ARBA" id="ARBA00022679"/>
    </source>
</evidence>
<dbReference type="InterPro" id="IPR030700">
    <property type="entry name" value="N-end_Aminoacyl_Trfase"/>
</dbReference>
<dbReference type="InterPro" id="IPR007471">
    <property type="entry name" value="N-end_Aminoacyl_Trfase_N"/>
</dbReference>
<dbReference type="EMBL" id="CP114976">
    <property type="protein sequence ID" value="WBE24806.1"/>
    <property type="molecule type" value="Genomic_DNA"/>
</dbReference>
<evidence type="ECO:0000256" key="3">
    <source>
        <dbReference type="ARBA" id="ARBA00023315"/>
    </source>
</evidence>
<sequence length="233" mass="26946">MKSLQLYLAQEHPCSYLPGRSAGSVFIDPSAPVTAQLYGQLLEQGFRRSSNNIYRPHCGDCNACVSVRIVAQDFVASASQQKVMRRNQDLSVRAVSSEFREEHYQLYQRYIEQRHADGDMYPPSIAQFKSFLTSDLELVRFYEFRAGEKLLAVAVTDVLPSGLSAMYTFFEPEDRRRSLGRYAILWQIQESLRLGLPYLYLGYWVQDCQKMSYKTQYQPLQGFINQYWQALPA</sequence>
<evidence type="ECO:0000259" key="5">
    <source>
        <dbReference type="Pfam" id="PF04376"/>
    </source>
</evidence>
<keyword evidence="1 4" id="KW-0963">Cytoplasm</keyword>
<dbReference type="KEGG" id="dce:O6P33_10610"/>
<comment type="catalytic activity">
    <reaction evidence="4">
        <text>N-terminal L-aspartyl-[protein] + L-leucyl-tRNA(Leu) = N-terminal L-leucyl-L-aspartyl-[protein] + tRNA(Leu) + H(+)</text>
        <dbReference type="Rhea" id="RHEA:50420"/>
        <dbReference type="Rhea" id="RHEA-COMP:9613"/>
        <dbReference type="Rhea" id="RHEA-COMP:9622"/>
        <dbReference type="Rhea" id="RHEA-COMP:12669"/>
        <dbReference type="Rhea" id="RHEA-COMP:12674"/>
        <dbReference type="ChEBI" id="CHEBI:15378"/>
        <dbReference type="ChEBI" id="CHEBI:64720"/>
        <dbReference type="ChEBI" id="CHEBI:78442"/>
        <dbReference type="ChEBI" id="CHEBI:78494"/>
        <dbReference type="ChEBI" id="CHEBI:133042"/>
        <dbReference type="EC" id="2.3.2.29"/>
    </reaction>
</comment>
<dbReference type="Pfam" id="PF04377">
    <property type="entry name" value="ATE_C"/>
    <property type="match status" value="1"/>
</dbReference>
<name>A0AAF0AJW8_9GAMM</name>
<evidence type="ECO:0000259" key="6">
    <source>
        <dbReference type="Pfam" id="PF04377"/>
    </source>
</evidence>
<dbReference type="GO" id="GO:0005737">
    <property type="term" value="C:cytoplasm"/>
    <property type="evidence" value="ECO:0007669"/>
    <property type="project" value="UniProtKB-SubCell"/>
</dbReference>
<keyword evidence="2 4" id="KW-0808">Transferase</keyword>
<dbReference type="Proteomes" id="UP001212189">
    <property type="component" value="Chromosome"/>
</dbReference>
<dbReference type="HAMAP" id="MF_00689">
    <property type="entry name" value="Bpt"/>
    <property type="match status" value="1"/>
</dbReference>
<reference evidence="7 8" key="1">
    <citation type="submission" date="2022-12" db="EMBL/GenBank/DDBJ databases">
        <title>Coexistence and Characterization of a Novel Tigecycline Resistance gene tet(X) variant and blaNDM-1 in a Pseudomonas caeni Isolate of Chicken Origin.</title>
        <authorList>
            <person name="Lu X."/>
            <person name="Zhang L."/>
            <person name="Li R."/>
            <person name="Wang Z."/>
        </authorList>
    </citation>
    <scope>NUCLEOTIDE SEQUENCE [LARGE SCALE GENOMIC DNA]</scope>
    <source>
        <strain evidence="7 8">CE14</strain>
    </source>
</reference>
<gene>
    <name evidence="4" type="primary">bpt</name>
    <name evidence="7" type="ORF">O6P33_10610</name>
</gene>
<feature type="domain" description="N-end aminoacyl transferase N-terminal" evidence="5">
    <location>
        <begin position="12"/>
        <end position="82"/>
    </location>
</feature>
<dbReference type="NCBIfam" id="NF002345">
    <property type="entry name" value="PRK01305.2-2"/>
    <property type="match status" value="1"/>
</dbReference>
<evidence type="ECO:0000313" key="7">
    <source>
        <dbReference type="EMBL" id="WBE24806.1"/>
    </source>
</evidence>
<dbReference type="GO" id="GO:0071596">
    <property type="term" value="P:ubiquitin-dependent protein catabolic process via the N-end rule pathway"/>
    <property type="evidence" value="ECO:0007669"/>
    <property type="project" value="InterPro"/>
</dbReference>
<dbReference type="NCBIfam" id="NF002342">
    <property type="entry name" value="PRK01305.1-3"/>
    <property type="match status" value="1"/>
</dbReference>
<proteinExistence type="inferred from homology"/>
<dbReference type="PANTHER" id="PTHR21367:SF1">
    <property type="entry name" value="ARGINYL-TRNA--PROTEIN TRANSFERASE 1"/>
    <property type="match status" value="1"/>
</dbReference>
<dbReference type="RefSeq" id="WP_269817750.1">
    <property type="nucleotide sequence ID" value="NZ_CP114976.1"/>
</dbReference>
<dbReference type="SUPFAM" id="SSF55729">
    <property type="entry name" value="Acyl-CoA N-acyltransferases (Nat)"/>
    <property type="match status" value="1"/>
</dbReference>
<comment type="catalytic activity">
    <reaction evidence="4">
        <text>N-terminal L-glutamyl-[protein] + L-leucyl-tRNA(Leu) = N-terminal L-leucyl-L-glutamyl-[protein] + tRNA(Leu) + H(+)</text>
        <dbReference type="Rhea" id="RHEA:50412"/>
        <dbReference type="Rhea" id="RHEA-COMP:9613"/>
        <dbReference type="Rhea" id="RHEA-COMP:9622"/>
        <dbReference type="Rhea" id="RHEA-COMP:12664"/>
        <dbReference type="Rhea" id="RHEA-COMP:12668"/>
        <dbReference type="ChEBI" id="CHEBI:15378"/>
        <dbReference type="ChEBI" id="CHEBI:64721"/>
        <dbReference type="ChEBI" id="CHEBI:78442"/>
        <dbReference type="ChEBI" id="CHEBI:78494"/>
        <dbReference type="ChEBI" id="CHEBI:133041"/>
        <dbReference type="EC" id="2.3.2.29"/>
    </reaction>
</comment>
<dbReference type="EC" id="2.3.2.29" evidence="4"/>
<dbReference type="Pfam" id="PF04376">
    <property type="entry name" value="ATE_N"/>
    <property type="match status" value="1"/>
</dbReference>
<keyword evidence="3 4" id="KW-0012">Acyltransferase</keyword>
<evidence type="ECO:0000256" key="1">
    <source>
        <dbReference type="ARBA" id="ARBA00022490"/>
    </source>
</evidence>
<organism evidence="7 8">
    <name type="scientific">Denitrificimonas caeni</name>
    <dbReference type="NCBI Taxonomy" id="521720"/>
    <lineage>
        <taxon>Bacteria</taxon>
        <taxon>Pseudomonadati</taxon>
        <taxon>Pseudomonadota</taxon>
        <taxon>Gammaproteobacteria</taxon>
        <taxon>Pseudomonadales</taxon>
        <taxon>Pseudomonadaceae</taxon>
        <taxon>Denitrificimonas</taxon>
    </lineage>
</organism>
<comment type="subcellular location">
    <subcellularLocation>
        <location evidence="4">Cytoplasm</location>
    </subcellularLocation>
</comment>
<evidence type="ECO:0000313" key="8">
    <source>
        <dbReference type="Proteomes" id="UP001212189"/>
    </source>
</evidence>
<dbReference type="InterPro" id="IPR017138">
    <property type="entry name" value="Asp_Glu_LeuTrfase"/>
</dbReference>
<protein>
    <recommendedName>
        <fullName evidence="4">Aspartate/glutamate leucyltransferase</fullName>
        <ecNumber evidence="4">2.3.2.29</ecNumber>
    </recommendedName>
</protein>
<comment type="function">
    <text evidence="4">Functions in the N-end rule pathway of protein degradation where it conjugates Leu from its aminoacyl-tRNA to the N-termini of proteins containing an N-terminal aspartate or glutamate.</text>
</comment>
<dbReference type="GO" id="GO:0004057">
    <property type="term" value="F:arginyl-tRNA--protein transferase activity"/>
    <property type="evidence" value="ECO:0007669"/>
    <property type="project" value="InterPro"/>
</dbReference>
<dbReference type="AlphaFoldDB" id="A0AAF0AJW8"/>
<dbReference type="PANTHER" id="PTHR21367">
    <property type="entry name" value="ARGININE-TRNA-PROTEIN TRANSFERASE 1"/>
    <property type="match status" value="1"/>
</dbReference>
<comment type="similarity">
    <text evidence="4">Belongs to the R-transferase family. Bpt subfamily.</text>
</comment>
<dbReference type="NCBIfam" id="NF002346">
    <property type="entry name" value="PRK01305.2-3"/>
    <property type="match status" value="1"/>
</dbReference>
<dbReference type="InterPro" id="IPR016181">
    <property type="entry name" value="Acyl_CoA_acyltransferase"/>
</dbReference>
<dbReference type="NCBIfam" id="NF002341">
    <property type="entry name" value="PRK01305.1-1"/>
    <property type="match status" value="1"/>
</dbReference>
<feature type="domain" description="N-end rule aminoacyl transferase C-terminal" evidence="6">
    <location>
        <begin position="102"/>
        <end position="221"/>
    </location>
</feature>
<dbReference type="GO" id="GO:0008914">
    <property type="term" value="F:leucyl-tRNA--protein transferase activity"/>
    <property type="evidence" value="ECO:0007669"/>
    <property type="project" value="UniProtKB-UniRule"/>
</dbReference>
<evidence type="ECO:0000256" key="4">
    <source>
        <dbReference type="HAMAP-Rule" id="MF_00689"/>
    </source>
</evidence>
<dbReference type="InterPro" id="IPR007472">
    <property type="entry name" value="N-end_Aminoacyl_Trfase_C"/>
</dbReference>
<keyword evidence="8" id="KW-1185">Reference proteome</keyword>